<proteinExistence type="predicted"/>
<protein>
    <recommendedName>
        <fullName evidence="4">Hydrophobin</fullName>
    </recommendedName>
</protein>
<dbReference type="PRINTS" id="PR01217">
    <property type="entry name" value="PRICHEXTENSN"/>
</dbReference>
<feature type="region of interest" description="Disordered" evidence="1">
    <location>
        <begin position="159"/>
        <end position="207"/>
    </location>
</feature>
<dbReference type="AlphaFoldDB" id="M3ATW6"/>
<evidence type="ECO:0000313" key="3">
    <source>
        <dbReference type="Proteomes" id="UP000016931"/>
    </source>
</evidence>
<keyword evidence="3" id="KW-1185">Reference proteome</keyword>
<gene>
    <name evidence="2" type="ORF">SEPMUDRAFT_151820</name>
</gene>
<organism evidence="2 3">
    <name type="scientific">Sphaerulina musiva (strain SO2202)</name>
    <name type="common">Poplar stem canker fungus</name>
    <name type="synonym">Septoria musiva</name>
    <dbReference type="NCBI Taxonomy" id="692275"/>
    <lineage>
        <taxon>Eukaryota</taxon>
        <taxon>Fungi</taxon>
        <taxon>Dikarya</taxon>
        <taxon>Ascomycota</taxon>
        <taxon>Pezizomycotina</taxon>
        <taxon>Dothideomycetes</taxon>
        <taxon>Dothideomycetidae</taxon>
        <taxon>Mycosphaerellales</taxon>
        <taxon>Mycosphaerellaceae</taxon>
        <taxon>Sphaerulina</taxon>
    </lineage>
</organism>
<dbReference type="RefSeq" id="XP_016757045.1">
    <property type="nucleotide sequence ID" value="XM_016907066.1"/>
</dbReference>
<dbReference type="GeneID" id="27904203"/>
<feature type="compositionally biased region" description="Pro residues" evidence="1">
    <location>
        <begin position="159"/>
        <end position="173"/>
    </location>
</feature>
<dbReference type="HOGENOM" id="CLU_1008905_0_0_1"/>
<evidence type="ECO:0008006" key="4">
    <source>
        <dbReference type="Google" id="ProtNLM"/>
    </source>
</evidence>
<evidence type="ECO:0000313" key="2">
    <source>
        <dbReference type="EMBL" id="EMF08924.1"/>
    </source>
</evidence>
<accession>M3ATW6</accession>
<feature type="region of interest" description="Disordered" evidence="1">
    <location>
        <begin position="106"/>
        <end position="133"/>
    </location>
</feature>
<feature type="compositionally biased region" description="Pro residues" evidence="1">
    <location>
        <begin position="117"/>
        <end position="133"/>
    </location>
</feature>
<dbReference type="eggNOG" id="ENOG502RV9E">
    <property type="taxonomic scope" value="Eukaryota"/>
</dbReference>
<dbReference type="EMBL" id="KB456270">
    <property type="protein sequence ID" value="EMF08924.1"/>
    <property type="molecule type" value="Genomic_DNA"/>
</dbReference>
<dbReference type="Proteomes" id="UP000016931">
    <property type="component" value="Unassembled WGS sequence"/>
</dbReference>
<evidence type="ECO:0000256" key="1">
    <source>
        <dbReference type="SAM" id="MobiDB-lite"/>
    </source>
</evidence>
<reference evidence="2 3" key="1">
    <citation type="journal article" date="2012" name="PLoS Pathog.">
        <title>Diverse lifestyles and strategies of plant pathogenesis encoded in the genomes of eighteen Dothideomycetes fungi.</title>
        <authorList>
            <person name="Ohm R.A."/>
            <person name="Feau N."/>
            <person name="Henrissat B."/>
            <person name="Schoch C.L."/>
            <person name="Horwitz B.A."/>
            <person name="Barry K.W."/>
            <person name="Condon B.J."/>
            <person name="Copeland A.C."/>
            <person name="Dhillon B."/>
            <person name="Glaser F."/>
            <person name="Hesse C.N."/>
            <person name="Kosti I."/>
            <person name="LaButti K."/>
            <person name="Lindquist E.A."/>
            <person name="Lucas S."/>
            <person name="Salamov A.A."/>
            <person name="Bradshaw R.E."/>
            <person name="Ciuffetti L."/>
            <person name="Hamelin R.C."/>
            <person name="Kema G.H.J."/>
            <person name="Lawrence C."/>
            <person name="Scott J.A."/>
            <person name="Spatafora J.W."/>
            <person name="Turgeon B.G."/>
            <person name="de Wit P.J.G.M."/>
            <person name="Zhong S."/>
            <person name="Goodwin S.B."/>
            <person name="Grigoriev I.V."/>
        </authorList>
    </citation>
    <scope>NUCLEOTIDE SEQUENCE [LARGE SCALE GENOMIC DNA]</scope>
    <source>
        <strain evidence="2 3">SO2202</strain>
    </source>
</reference>
<dbReference type="STRING" id="692275.M3ATW6"/>
<sequence>MNRPREEDNLLGTYPASSLAEADQWEDVLYKTVSSALHTFFSSANCQSPLRPTGSSTSNSLHSFNKHTTFVFEPPLSVKMKTSTILAFIATAVLSNATPISEEKRDYAPAGYGSSMTPPPPSSPVPNYPPHAIPPPQPWSPTYPPTVVPPPGSPVYPPPPSGPVPPPGPPKFPPTGYQPGYVGPPKVQPPTDEPTDDPSSTPGSCSVEQTNACCNGESTSVGTGLLGPLLGGNCSPLAEIGGECGSANVACCPTTTTGGDGLTLISIGSICQLVAL</sequence>
<name>M3ATW6_SPHMS</name>